<gene>
    <name evidence="1" type="ORF">Pint_09444</name>
</gene>
<organism evidence="1 2">
    <name type="scientific">Pistacia integerrima</name>
    <dbReference type="NCBI Taxonomy" id="434235"/>
    <lineage>
        <taxon>Eukaryota</taxon>
        <taxon>Viridiplantae</taxon>
        <taxon>Streptophyta</taxon>
        <taxon>Embryophyta</taxon>
        <taxon>Tracheophyta</taxon>
        <taxon>Spermatophyta</taxon>
        <taxon>Magnoliopsida</taxon>
        <taxon>eudicotyledons</taxon>
        <taxon>Gunneridae</taxon>
        <taxon>Pentapetalae</taxon>
        <taxon>rosids</taxon>
        <taxon>malvids</taxon>
        <taxon>Sapindales</taxon>
        <taxon>Anacardiaceae</taxon>
        <taxon>Pistacia</taxon>
    </lineage>
</organism>
<accession>A0ACC0XPC3</accession>
<keyword evidence="2" id="KW-1185">Reference proteome</keyword>
<sequence length="151" mass="16611">MAEATIMVIEVDLNCSKCYKKVKKILCKIPQIQDQVYDEKKNTVTIKVACSCNPEKIMQKIRCKGGSAPRGGKGEHVNTFLVGDLHVMVVIVESQFVIVGVVVVIVVARGVIIAGIVVVITIIVKKTLPLARLCNQIMLHRCIWSSIDLLV</sequence>
<reference evidence="2" key="1">
    <citation type="journal article" date="2023" name="G3 (Bethesda)">
        <title>Genome assembly and association tests identify interacting loci associated with vigor, precocity, and sex in interspecific pistachio rootstocks.</title>
        <authorList>
            <person name="Palmer W."/>
            <person name="Jacygrad E."/>
            <person name="Sagayaradj S."/>
            <person name="Cavanaugh K."/>
            <person name="Han R."/>
            <person name="Bertier L."/>
            <person name="Beede B."/>
            <person name="Kafkas S."/>
            <person name="Golino D."/>
            <person name="Preece J."/>
            <person name="Michelmore R."/>
        </authorList>
    </citation>
    <scope>NUCLEOTIDE SEQUENCE [LARGE SCALE GENOMIC DNA]</scope>
</reference>
<evidence type="ECO:0000313" key="1">
    <source>
        <dbReference type="EMBL" id="KAJ0019006.1"/>
    </source>
</evidence>
<evidence type="ECO:0000313" key="2">
    <source>
        <dbReference type="Proteomes" id="UP001163603"/>
    </source>
</evidence>
<comment type="caution">
    <text evidence="1">The sequence shown here is derived from an EMBL/GenBank/DDBJ whole genome shotgun (WGS) entry which is preliminary data.</text>
</comment>
<dbReference type="EMBL" id="CM047747">
    <property type="protein sequence ID" value="KAJ0019006.1"/>
    <property type="molecule type" value="Genomic_DNA"/>
</dbReference>
<dbReference type="Proteomes" id="UP001163603">
    <property type="component" value="Chromosome 12"/>
</dbReference>
<protein>
    <submittedName>
        <fullName evidence="1">Uncharacterized protein</fullName>
    </submittedName>
</protein>
<name>A0ACC0XPC3_9ROSI</name>
<proteinExistence type="predicted"/>